<dbReference type="NCBIfam" id="NF005762">
    <property type="entry name" value="PRK07589.1"/>
    <property type="match status" value="1"/>
</dbReference>
<dbReference type="STRING" id="368408.Tpen_0208"/>
<dbReference type="AlphaFoldDB" id="A1RWN8"/>
<protein>
    <submittedName>
        <fullName evidence="1">L-alanine dehydrogenase</fullName>
        <ecNumber evidence="1">1.4.1.1</ecNumber>
    </submittedName>
</protein>
<dbReference type="SUPFAM" id="SSF51735">
    <property type="entry name" value="NAD(P)-binding Rossmann-fold domains"/>
    <property type="match status" value="1"/>
</dbReference>
<dbReference type="HOGENOM" id="CLU_042088_3_2_2"/>
<dbReference type="InterPro" id="IPR023401">
    <property type="entry name" value="ODC_N"/>
</dbReference>
<keyword evidence="1" id="KW-0560">Oxidoreductase</keyword>
<dbReference type="GO" id="GO:0000286">
    <property type="term" value="F:alanine dehydrogenase activity"/>
    <property type="evidence" value="ECO:0007669"/>
    <property type="project" value="UniProtKB-EC"/>
</dbReference>
<dbReference type="InterPro" id="IPR036291">
    <property type="entry name" value="NAD(P)-bd_dom_sf"/>
</dbReference>
<gene>
    <name evidence="1" type="ordered locus">Tpen_0208</name>
</gene>
<organism evidence="1 2">
    <name type="scientific">Thermofilum pendens (strain DSM 2475 / Hrk 5)</name>
    <dbReference type="NCBI Taxonomy" id="368408"/>
    <lineage>
        <taxon>Archaea</taxon>
        <taxon>Thermoproteota</taxon>
        <taxon>Thermoprotei</taxon>
        <taxon>Thermofilales</taxon>
        <taxon>Thermofilaceae</taxon>
        <taxon>Thermofilum</taxon>
    </lineage>
</organism>
<dbReference type="PANTHER" id="PTHR13812:SF19">
    <property type="entry name" value="KETIMINE REDUCTASE MU-CRYSTALLIN"/>
    <property type="match status" value="1"/>
</dbReference>
<name>A1RWN8_THEPD</name>
<dbReference type="Gene3D" id="3.40.50.720">
    <property type="entry name" value="NAD(P)-binding Rossmann-like Domain"/>
    <property type="match status" value="1"/>
</dbReference>
<keyword evidence="2" id="KW-1185">Reference proteome</keyword>
<dbReference type="EC" id="1.4.1.1" evidence="1"/>
<dbReference type="Gene3D" id="3.30.1780.10">
    <property type="entry name" value="ornithine cyclodeaminase, domain 1"/>
    <property type="match status" value="1"/>
</dbReference>
<dbReference type="OrthoDB" id="21421at2157"/>
<dbReference type="eggNOG" id="arCOG01035">
    <property type="taxonomic scope" value="Archaea"/>
</dbReference>
<dbReference type="RefSeq" id="WP_011751883.1">
    <property type="nucleotide sequence ID" value="NC_008698.1"/>
</dbReference>
<accession>A1RWN8</accession>
<dbReference type="Pfam" id="PF02423">
    <property type="entry name" value="OCD_Mu_crystall"/>
    <property type="match status" value="1"/>
</dbReference>
<evidence type="ECO:0000313" key="2">
    <source>
        <dbReference type="Proteomes" id="UP000000641"/>
    </source>
</evidence>
<dbReference type="PANTHER" id="PTHR13812">
    <property type="entry name" value="KETIMINE REDUCTASE MU-CRYSTALLIN"/>
    <property type="match status" value="1"/>
</dbReference>
<dbReference type="GeneID" id="4602219"/>
<dbReference type="PIRSF" id="PIRSF001439">
    <property type="entry name" value="CryM"/>
    <property type="match status" value="1"/>
</dbReference>
<dbReference type="KEGG" id="tpe:Tpen_0208"/>
<proteinExistence type="predicted"/>
<sequence>MHVKVLRAEDVAHVIREVGLNTFLDGLINRLEEVFRRWRELKVVPRVSFHYASGVMEAMPASDARWYSVKIVNGHPGNPLRGLQTVVAVGVLADVETGYPVMIADATLLTALRTGATSALATKYLARRGSENLGIIGTGAQSEFLVYSISRVANSVEKVFFYDIDPKAMEKFEKNISRLGFELVRAGSPREVALNSDVLVTATTSKGKDRVVLNEWVRPGTHINAVGGDAPGKTELDPAILLRSKLVVELLEQAIVEGETQSVGRDAVYAELWEVVSGLKHGRSSEEEVTVFDSVGIAVEDLATLTYLYGLAERMQVGLDLELFPRLSDPKDLFFTLISDAGQRA</sequence>
<dbReference type="InterPro" id="IPR003462">
    <property type="entry name" value="ODC_Mu_crystall"/>
</dbReference>
<dbReference type="EMBL" id="CP000505">
    <property type="protein sequence ID" value="ABL77618.1"/>
    <property type="molecule type" value="Genomic_DNA"/>
</dbReference>
<reference evidence="2" key="1">
    <citation type="journal article" date="2008" name="J. Bacteriol.">
        <title>Genome sequence of Thermofilum pendens reveals an exceptional loss of biosynthetic pathways without genome reduction.</title>
        <authorList>
            <person name="Anderson I."/>
            <person name="Rodriguez J."/>
            <person name="Susanti D."/>
            <person name="Porat I."/>
            <person name="Reich C."/>
            <person name="Ulrich L.E."/>
            <person name="Elkins J.G."/>
            <person name="Mavromatis K."/>
            <person name="Lykidis A."/>
            <person name="Kim E."/>
            <person name="Thompson L.S."/>
            <person name="Nolan M."/>
            <person name="Land M."/>
            <person name="Copeland A."/>
            <person name="Lapidus A."/>
            <person name="Lucas S."/>
            <person name="Detter C."/>
            <person name="Zhulin I.B."/>
            <person name="Olsen G.J."/>
            <person name="Whitman W."/>
            <person name="Mukhopadhyay B."/>
            <person name="Bristow J."/>
            <person name="Kyrpides N."/>
        </authorList>
    </citation>
    <scope>NUCLEOTIDE SEQUENCE [LARGE SCALE GENOMIC DNA]</scope>
    <source>
        <strain evidence="2">DSM 2475 / Hrk 5</strain>
    </source>
</reference>
<evidence type="ECO:0000313" key="1">
    <source>
        <dbReference type="EMBL" id="ABL77618.1"/>
    </source>
</evidence>
<dbReference type="EnsemblBacteria" id="ABL77618">
    <property type="protein sequence ID" value="ABL77618"/>
    <property type="gene ID" value="Tpen_0208"/>
</dbReference>
<dbReference type="Proteomes" id="UP000000641">
    <property type="component" value="Chromosome"/>
</dbReference>